<evidence type="ECO:0000313" key="7">
    <source>
        <dbReference type="EMBL" id="MBM2620934.1"/>
    </source>
</evidence>
<dbReference type="InterPro" id="IPR034457">
    <property type="entry name" value="Organic_radical-activating"/>
</dbReference>
<keyword evidence="6" id="KW-0411">Iron-sulfur</keyword>
<dbReference type="SFLD" id="SFLDG01066">
    <property type="entry name" value="organic_radical-activating_enz"/>
    <property type="match status" value="1"/>
</dbReference>
<dbReference type="SFLD" id="SFLDS00029">
    <property type="entry name" value="Radical_SAM"/>
    <property type="match status" value="1"/>
</dbReference>
<dbReference type="InterPro" id="IPR013785">
    <property type="entry name" value="Aldolase_TIM"/>
</dbReference>
<reference evidence="7 8" key="1">
    <citation type="submission" date="2021-01" db="EMBL/GenBank/DDBJ databases">
        <title>Actinoplanes sp. nov. LDG1-06 isolated from lichen.</title>
        <authorList>
            <person name="Saeng-In P."/>
            <person name="Phongsopitanun W."/>
            <person name="Kanchanasin P."/>
            <person name="Yuki M."/>
            <person name="Kudo T."/>
            <person name="Ohkuma M."/>
            <person name="Tanasupawat S."/>
        </authorList>
    </citation>
    <scope>NUCLEOTIDE SEQUENCE [LARGE SCALE GENOMIC DNA]</scope>
    <source>
        <strain evidence="7 8">LDG1-06</strain>
    </source>
</reference>
<proteinExistence type="predicted"/>
<dbReference type="EMBL" id="JAENHP010000017">
    <property type="protein sequence ID" value="MBM2620934.1"/>
    <property type="molecule type" value="Genomic_DNA"/>
</dbReference>
<dbReference type="PANTHER" id="PTHR30352:SF2">
    <property type="entry name" value="ANAEROBIC RIBONUCLEOSIDE-TRIPHOSPHATE REDUCTASE-ACTIVATING PROTEIN"/>
    <property type="match status" value="1"/>
</dbReference>
<evidence type="ECO:0000256" key="6">
    <source>
        <dbReference type="ARBA" id="ARBA00023014"/>
    </source>
</evidence>
<evidence type="ECO:0000313" key="8">
    <source>
        <dbReference type="Proteomes" id="UP000632138"/>
    </source>
</evidence>
<keyword evidence="4" id="KW-0479">Metal-binding</keyword>
<dbReference type="Proteomes" id="UP000632138">
    <property type="component" value="Unassembled WGS sequence"/>
</dbReference>
<dbReference type="InterPro" id="IPR058240">
    <property type="entry name" value="rSAM_sf"/>
</dbReference>
<evidence type="ECO:0000256" key="1">
    <source>
        <dbReference type="ARBA" id="ARBA00001966"/>
    </source>
</evidence>
<keyword evidence="5" id="KW-0408">Iron</keyword>
<protein>
    <submittedName>
        <fullName evidence="7">Radical SAM protein</fullName>
    </submittedName>
</protein>
<dbReference type="Gene3D" id="3.20.20.70">
    <property type="entry name" value="Aldolase class I"/>
    <property type="match status" value="1"/>
</dbReference>
<keyword evidence="8" id="KW-1185">Reference proteome</keyword>
<dbReference type="SFLD" id="SFLDG01063">
    <property type="entry name" value="activating_enzymes__group_1"/>
    <property type="match status" value="1"/>
</dbReference>
<keyword evidence="3" id="KW-0949">S-adenosyl-L-methionine</keyword>
<comment type="caution">
    <text evidence="7">The sequence shown here is derived from an EMBL/GenBank/DDBJ whole genome shotgun (WGS) entry which is preliminary data.</text>
</comment>
<evidence type="ECO:0000256" key="4">
    <source>
        <dbReference type="ARBA" id="ARBA00022723"/>
    </source>
</evidence>
<organism evidence="7 8">
    <name type="scientific">Paractinoplanes ovalisporus</name>
    <dbReference type="NCBI Taxonomy" id="2810368"/>
    <lineage>
        <taxon>Bacteria</taxon>
        <taxon>Bacillati</taxon>
        <taxon>Actinomycetota</taxon>
        <taxon>Actinomycetes</taxon>
        <taxon>Micromonosporales</taxon>
        <taxon>Micromonosporaceae</taxon>
        <taxon>Paractinoplanes</taxon>
    </lineage>
</organism>
<gene>
    <name evidence="7" type="ORF">JIG36_36085</name>
</gene>
<dbReference type="Pfam" id="PF13353">
    <property type="entry name" value="Fer4_12"/>
    <property type="match status" value="1"/>
</dbReference>
<keyword evidence="2" id="KW-0004">4Fe-4S</keyword>
<evidence type="ECO:0000256" key="3">
    <source>
        <dbReference type="ARBA" id="ARBA00022691"/>
    </source>
</evidence>
<dbReference type="RefSeq" id="WP_203380923.1">
    <property type="nucleotide sequence ID" value="NZ_JAENHP010000017.1"/>
</dbReference>
<dbReference type="CDD" id="cd01335">
    <property type="entry name" value="Radical_SAM"/>
    <property type="match status" value="1"/>
</dbReference>
<dbReference type="SUPFAM" id="SSF102114">
    <property type="entry name" value="Radical SAM enzymes"/>
    <property type="match status" value="1"/>
</dbReference>
<accession>A0ABS2AM78</accession>
<name>A0ABS2AM78_9ACTN</name>
<comment type="cofactor">
    <cofactor evidence="1">
        <name>[4Fe-4S] cluster</name>
        <dbReference type="ChEBI" id="CHEBI:49883"/>
    </cofactor>
</comment>
<dbReference type="InterPro" id="IPR007197">
    <property type="entry name" value="rSAM"/>
</dbReference>
<sequence>MTGPTVRIAALHPSCTVLGPGRRFVVWVQGCPLNCRDCVSPQWIPARGGRVVPVAELADRIIAEAADGLTLSGGEPFAQADALVRLVETVRRRRDLSVLSYSGYTIEHLRRHGTPDQHRLLDRLDLLIDGPYRPDRHADLLWRGSDNQRIHRLTDRHADLPGAAGPGAGLQFEVGADGSLRWMGVPPVPGFRRRLEQAMGSP</sequence>
<dbReference type="SFLD" id="SFLDF00299">
    <property type="entry name" value="anaerobic_ribonucleoside-triph"/>
    <property type="match status" value="1"/>
</dbReference>
<evidence type="ECO:0000256" key="5">
    <source>
        <dbReference type="ARBA" id="ARBA00023004"/>
    </source>
</evidence>
<evidence type="ECO:0000256" key="2">
    <source>
        <dbReference type="ARBA" id="ARBA00022485"/>
    </source>
</evidence>
<dbReference type="PANTHER" id="PTHR30352">
    <property type="entry name" value="PYRUVATE FORMATE-LYASE-ACTIVATING ENZYME"/>
    <property type="match status" value="1"/>
</dbReference>
<dbReference type="InterPro" id="IPR012837">
    <property type="entry name" value="NrdG"/>
</dbReference>